<sequence length="411" mass="48165">MKQLLIIGYIWPEPASSAAGSRMMQLIDLFLEKGYQITYACPARFSEYAVNLEEIGIEQVQIEANKSEFDSWLKELNPSIVMFDRFMMEEQFGWRVAEQCPNAFRILDTEDLHFFRKARYEAAKKNRVLTKTDLFSKEAKREIASILRCDLTLIISEAERDLLTEKFRIDRDLLLYIPFLVPKERTSPSTELTNFEERENFIFIGNFLHDPNWDAVLYLKQNIWPIIRKELPKAELHIYGAYATQKVEQLHNKKEKFFIKGRATEALSTIEKYKVLLAPLRFGAGIKGKFIDAMLTGTPSVTTTIGAEGICGIYPWNGEISNNDQEIADAAFMLYTREKRWNKAQQNGFKVIQNRFQKENFSSHFFDTIRRLQERLEKHRQQNFMGSMLMHHTLQSTKYMSLWIEEKNKKS</sequence>
<keyword evidence="2" id="KW-1185">Reference proteome</keyword>
<dbReference type="PANTHER" id="PTHR12526:SF584">
    <property type="entry name" value="GLYCOSYLTRANSFERASE"/>
    <property type="match status" value="1"/>
</dbReference>
<evidence type="ECO:0000313" key="2">
    <source>
        <dbReference type="Proteomes" id="UP000249542"/>
    </source>
</evidence>
<dbReference type="EMBL" id="QKYV01000001">
    <property type="protein sequence ID" value="PZW43697.1"/>
    <property type="molecule type" value="Genomic_DNA"/>
</dbReference>
<dbReference type="Gene3D" id="3.40.50.2000">
    <property type="entry name" value="Glycogen Phosphorylase B"/>
    <property type="match status" value="1"/>
</dbReference>
<dbReference type="Pfam" id="PF13692">
    <property type="entry name" value="Glyco_trans_1_4"/>
    <property type="match status" value="1"/>
</dbReference>
<dbReference type="RefSeq" id="WP_111539394.1">
    <property type="nucleotide sequence ID" value="NZ_QKYV01000001.1"/>
</dbReference>
<keyword evidence="1" id="KW-0808">Transferase</keyword>
<reference evidence="1 2" key="1">
    <citation type="submission" date="2018-06" db="EMBL/GenBank/DDBJ databases">
        <title>Genomic Encyclopedia of Archaeal and Bacterial Type Strains, Phase II (KMG-II): from individual species to whole genera.</title>
        <authorList>
            <person name="Goeker M."/>
        </authorList>
    </citation>
    <scope>NUCLEOTIDE SEQUENCE [LARGE SCALE GENOMIC DNA]</scope>
    <source>
        <strain evidence="1 2">DSM 15361</strain>
    </source>
</reference>
<dbReference type="SUPFAM" id="SSF53756">
    <property type="entry name" value="UDP-Glycosyltransferase/glycogen phosphorylase"/>
    <property type="match status" value="1"/>
</dbReference>
<evidence type="ECO:0000313" key="1">
    <source>
        <dbReference type="EMBL" id="PZW43697.1"/>
    </source>
</evidence>
<name>A0A2W7IW31_9FLAO</name>
<organism evidence="1 2">
    <name type="scientific">Mesonia algae</name>
    <dbReference type="NCBI Taxonomy" id="213248"/>
    <lineage>
        <taxon>Bacteria</taxon>
        <taxon>Pseudomonadati</taxon>
        <taxon>Bacteroidota</taxon>
        <taxon>Flavobacteriia</taxon>
        <taxon>Flavobacteriales</taxon>
        <taxon>Flavobacteriaceae</taxon>
        <taxon>Mesonia</taxon>
    </lineage>
</organism>
<comment type="caution">
    <text evidence="1">The sequence shown here is derived from an EMBL/GenBank/DDBJ whole genome shotgun (WGS) entry which is preliminary data.</text>
</comment>
<protein>
    <submittedName>
        <fullName evidence="1">Glycosyltransferase involved in cell wall biosynthesis</fullName>
    </submittedName>
</protein>
<gene>
    <name evidence="1" type="ORF">LX95_00019</name>
</gene>
<dbReference type="Proteomes" id="UP000249542">
    <property type="component" value="Unassembled WGS sequence"/>
</dbReference>
<proteinExistence type="predicted"/>
<dbReference type="GO" id="GO:0016740">
    <property type="term" value="F:transferase activity"/>
    <property type="evidence" value="ECO:0007669"/>
    <property type="project" value="UniProtKB-KW"/>
</dbReference>
<dbReference type="AlphaFoldDB" id="A0A2W7IW31"/>
<dbReference type="CDD" id="cd03801">
    <property type="entry name" value="GT4_PimA-like"/>
    <property type="match status" value="1"/>
</dbReference>
<dbReference type="PANTHER" id="PTHR12526">
    <property type="entry name" value="GLYCOSYLTRANSFERASE"/>
    <property type="match status" value="1"/>
</dbReference>
<accession>A0A2W7IW31</accession>